<dbReference type="EMBL" id="JBFXLS010000009">
    <property type="protein sequence ID" value="KAL2831494.1"/>
    <property type="molecule type" value="Genomic_DNA"/>
</dbReference>
<evidence type="ECO:0000313" key="13">
    <source>
        <dbReference type="EMBL" id="KAL2831494.1"/>
    </source>
</evidence>
<dbReference type="CDD" id="cd02005">
    <property type="entry name" value="TPP_PDC_IPDC"/>
    <property type="match status" value="1"/>
</dbReference>
<evidence type="ECO:0000256" key="8">
    <source>
        <dbReference type="ARBA" id="ARBA00023239"/>
    </source>
</evidence>
<feature type="domain" description="Thiamine pyrophosphate enzyme central" evidence="10">
    <location>
        <begin position="204"/>
        <end position="318"/>
    </location>
</feature>
<dbReference type="InterPro" id="IPR012001">
    <property type="entry name" value="Thiamin_PyroP_enz_TPP-bd_dom"/>
</dbReference>
<evidence type="ECO:0000256" key="5">
    <source>
        <dbReference type="ARBA" id="ARBA00022793"/>
    </source>
</evidence>
<comment type="cofactor">
    <cofactor evidence="1">
        <name>thiamine diphosphate</name>
        <dbReference type="ChEBI" id="CHEBI:58937"/>
    </cofactor>
</comment>
<evidence type="ECO:0000256" key="4">
    <source>
        <dbReference type="ARBA" id="ARBA00022723"/>
    </source>
</evidence>
<comment type="similarity">
    <text evidence="2 9">Belongs to the TPP enzyme family.</text>
</comment>
<comment type="caution">
    <text evidence="13">The sequence shown here is derived from an EMBL/GenBank/DDBJ whole genome shotgun (WGS) entry which is preliminary data.</text>
</comment>
<dbReference type="InterPro" id="IPR011766">
    <property type="entry name" value="TPP_enzyme_TPP-bd"/>
</dbReference>
<dbReference type="Pfam" id="PF02776">
    <property type="entry name" value="TPP_enzyme_N"/>
    <property type="match status" value="1"/>
</dbReference>
<gene>
    <name evidence="13" type="ORF">BDW59DRAFT_131219</name>
</gene>
<evidence type="ECO:0000256" key="9">
    <source>
        <dbReference type="RuleBase" id="RU362132"/>
    </source>
</evidence>
<dbReference type="Gene3D" id="3.40.50.1220">
    <property type="entry name" value="TPP-binding domain"/>
    <property type="match status" value="1"/>
</dbReference>
<evidence type="ECO:0000259" key="10">
    <source>
        <dbReference type="Pfam" id="PF00205"/>
    </source>
</evidence>
<keyword evidence="8" id="KW-0456">Lyase</keyword>
<dbReference type="InterPro" id="IPR012000">
    <property type="entry name" value="Thiamin_PyroP_enz_cen_dom"/>
</dbReference>
<dbReference type="CDD" id="cd07038">
    <property type="entry name" value="TPP_PYR_PDC_IPDC_like"/>
    <property type="match status" value="1"/>
</dbReference>
<evidence type="ECO:0000256" key="2">
    <source>
        <dbReference type="ARBA" id="ARBA00007812"/>
    </source>
</evidence>
<evidence type="ECO:0000256" key="6">
    <source>
        <dbReference type="ARBA" id="ARBA00022842"/>
    </source>
</evidence>
<dbReference type="PANTHER" id="PTHR43452">
    <property type="entry name" value="PYRUVATE DECARBOXYLASE"/>
    <property type="match status" value="1"/>
</dbReference>
<dbReference type="InterPro" id="IPR047213">
    <property type="entry name" value="TPP_PYR_PDC_IPDC-like"/>
</dbReference>
<keyword evidence="7 9" id="KW-0786">Thiamine pyrophosphate</keyword>
<evidence type="ECO:0000313" key="14">
    <source>
        <dbReference type="Proteomes" id="UP001610335"/>
    </source>
</evidence>
<dbReference type="SUPFAM" id="SSF52518">
    <property type="entry name" value="Thiamin diphosphate-binding fold (THDP-binding)"/>
    <property type="match status" value="2"/>
</dbReference>
<evidence type="ECO:0000259" key="11">
    <source>
        <dbReference type="Pfam" id="PF02775"/>
    </source>
</evidence>
<dbReference type="Gene3D" id="3.40.50.970">
    <property type="match status" value="2"/>
</dbReference>
<evidence type="ECO:0000256" key="3">
    <source>
        <dbReference type="ARBA" id="ARBA00014422"/>
    </source>
</evidence>
<dbReference type="InterPro" id="IPR047214">
    <property type="entry name" value="TPP_PDC_IPDC"/>
</dbReference>
<dbReference type="InterPro" id="IPR029035">
    <property type="entry name" value="DHS-like_NAD/FAD-binding_dom"/>
</dbReference>
<name>A0ABR4IW46_9EURO</name>
<feature type="domain" description="Thiamine pyrophosphate enzyme TPP-binding" evidence="11">
    <location>
        <begin position="392"/>
        <end position="485"/>
    </location>
</feature>
<dbReference type="Pfam" id="PF00205">
    <property type="entry name" value="TPP_enzyme_M"/>
    <property type="match status" value="1"/>
</dbReference>
<evidence type="ECO:0000256" key="7">
    <source>
        <dbReference type="ARBA" id="ARBA00023052"/>
    </source>
</evidence>
<keyword evidence="5" id="KW-0210">Decarboxylase</keyword>
<reference evidence="13 14" key="1">
    <citation type="submission" date="2024-07" db="EMBL/GenBank/DDBJ databases">
        <title>Section-level genome sequencing and comparative genomics of Aspergillus sections Usti and Cavernicolus.</title>
        <authorList>
            <consortium name="Lawrence Berkeley National Laboratory"/>
            <person name="Nybo J.L."/>
            <person name="Vesth T.C."/>
            <person name="Theobald S."/>
            <person name="Frisvad J.C."/>
            <person name="Larsen T.O."/>
            <person name="Kjaerboelling I."/>
            <person name="Rothschild-Mancinelli K."/>
            <person name="Lyhne E.K."/>
            <person name="Kogle M.E."/>
            <person name="Barry K."/>
            <person name="Clum A."/>
            <person name="Na H."/>
            <person name="Ledsgaard L."/>
            <person name="Lin J."/>
            <person name="Lipzen A."/>
            <person name="Kuo A."/>
            <person name="Riley R."/>
            <person name="Mondo S."/>
            <person name="LaButti K."/>
            <person name="Haridas S."/>
            <person name="Pangalinan J."/>
            <person name="Salamov A.A."/>
            <person name="Simmons B.A."/>
            <person name="Magnuson J.K."/>
            <person name="Chen J."/>
            <person name="Drula E."/>
            <person name="Henrissat B."/>
            <person name="Wiebenga A."/>
            <person name="Lubbers R.J."/>
            <person name="Gomes A.C."/>
            <person name="Makela M.R."/>
            <person name="Stajich J."/>
            <person name="Grigoriev I.V."/>
            <person name="Mortensen U.H."/>
            <person name="De vries R.P."/>
            <person name="Baker S.E."/>
            <person name="Andersen M.R."/>
        </authorList>
    </citation>
    <scope>NUCLEOTIDE SEQUENCE [LARGE SCALE GENOMIC DNA]</scope>
    <source>
        <strain evidence="13 14">CBS 600.67</strain>
    </source>
</reference>
<dbReference type="InterPro" id="IPR012110">
    <property type="entry name" value="PDC/IPDC-like"/>
</dbReference>
<keyword evidence="6" id="KW-0460">Magnesium</keyword>
<evidence type="ECO:0000259" key="12">
    <source>
        <dbReference type="Pfam" id="PF02776"/>
    </source>
</evidence>
<dbReference type="SUPFAM" id="SSF52467">
    <property type="entry name" value="DHS-like NAD/FAD-binding domain"/>
    <property type="match status" value="1"/>
</dbReference>
<keyword evidence="4" id="KW-0479">Metal-binding</keyword>
<keyword evidence="14" id="KW-1185">Reference proteome</keyword>
<accession>A0ABR4IW46</accession>
<dbReference type="PANTHER" id="PTHR43452:SF11">
    <property type="entry name" value="PYRUVATE DECARBOXYLASE"/>
    <property type="match status" value="1"/>
</dbReference>
<proteinExistence type="inferred from homology"/>
<dbReference type="Proteomes" id="UP001610335">
    <property type="component" value="Unassembled WGS sequence"/>
</dbReference>
<evidence type="ECO:0000256" key="1">
    <source>
        <dbReference type="ARBA" id="ARBA00001964"/>
    </source>
</evidence>
<feature type="domain" description="Thiamine pyrophosphate enzyme N-terminal TPP-binding" evidence="12">
    <location>
        <begin position="7"/>
        <end position="117"/>
    </location>
</feature>
<dbReference type="PIRSF" id="PIRSF036565">
    <property type="entry name" value="Pyruvt_ip_decrb"/>
    <property type="match status" value="1"/>
</dbReference>
<sequence>METNTTTLAEYLFARLHQLGVDSIFGLPGDYNLQLLDYVAPSRLHWIGNCNELNAGYAADGYSRIKGIGALVTTFGVGELSAVNAIAGAYAERAPVVHIVGTPVRQSQESRSLIHHTFNDGEYERFDRMQEHITVTQAILTDHRSAPAEIDRVLQQCLLHSRPVRIAIPLDMVSLHVPKMLLQTKISIPLATRQPKIEEKALKVVLDRIYSAKKPIILVDGEIRSARIMDEVDHIVKSTEWPTFTSGYGKGLIDESLPNVYGVFTPQLKEFVDSSDLVLCFGPHFSNTNTFIFQTVPKEEITIAINATSVQIGSEILRDLPANDFLPQLIGHLEMDKITKYDPKLVHPKSVEPPAVSDSDLVTQAGGFWHRISSFFREGDIVLAETGTAAYGANEFRLPPKTRLFKAVTWLSIGYMLPATLGASLAQHDLIGRSDYHNLLEARTILFIGDGSFQLTAQELATIIHRKLDVIIFLINNDGYTIERCIHGRDAAYNDITPWRYLKGPEFFGAPSEGQYAAHTWEVRTWGDLDKALTDERMLNGKGVRMVEVFMEKLDAPSPLDRVLDLQILREKAETIPA</sequence>
<protein>
    <recommendedName>
        <fullName evidence="3">Pyruvate decarboxylase</fullName>
    </recommendedName>
</protein>
<organism evidence="13 14">
    <name type="scientific">Aspergillus cavernicola</name>
    <dbReference type="NCBI Taxonomy" id="176166"/>
    <lineage>
        <taxon>Eukaryota</taxon>
        <taxon>Fungi</taxon>
        <taxon>Dikarya</taxon>
        <taxon>Ascomycota</taxon>
        <taxon>Pezizomycotina</taxon>
        <taxon>Eurotiomycetes</taxon>
        <taxon>Eurotiomycetidae</taxon>
        <taxon>Eurotiales</taxon>
        <taxon>Aspergillaceae</taxon>
        <taxon>Aspergillus</taxon>
        <taxon>Aspergillus subgen. Nidulantes</taxon>
    </lineage>
</organism>
<dbReference type="Pfam" id="PF02775">
    <property type="entry name" value="TPP_enzyme_C"/>
    <property type="match status" value="1"/>
</dbReference>
<dbReference type="InterPro" id="IPR029061">
    <property type="entry name" value="THDP-binding"/>
</dbReference>